<dbReference type="PANTHER" id="PTHR47618:SF1">
    <property type="entry name" value="BIFUNCTIONAL OLIGORIBONUCLEASE AND PAP PHOSPHATASE NRNA"/>
    <property type="match status" value="1"/>
</dbReference>
<dbReference type="SUPFAM" id="SSF64182">
    <property type="entry name" value="DHH phosphoesterases"/>
    <property type="match status" value="1"/>
</dbReference>
<reference evidence="3" key="1">
    <citation type="submission" date="2020-10" db="EMBL/GenBank/DDBJ databases">
        <authorList>
            <person name="Gilroy R."/>
        </authorList>
    </citation>
    <scope>NUCLEOTIDE SEQUENCE</scope>
    <source>
        <strain evidence="3">2830</strain>
    </source>
</reference>
<dbReference type="Gene3D" id="3.90.1640.10">
    <property type="entry name" value="inorganic pyrophosphatase (n-terminal core)"/>
    <property type="match status" value="1"/>
</dbReference>
<dbReference type="InterPro" id="IPR003156">
    <property type="entry name" value="DHHA1_dom"/>
</dbReference>
<protein>
    <submittedName>
        <fullName evidence="3">Bifunctional oligoribonuclease/PAP phosphatase NrnA</fullName>
    </submittedName>
</protein>
<dbReference type="GO" id="GO:0003676">
    <property type="term" value="F:nucleic acid binding"/>
    <property type="evidence" value="ECO:0007669"/>
    <property type="project" value="InterPro"/>
</dbReference>
<feature type="domain" description="DDH" evidence="1">
    <location>
        <begin position="22"/>
        <end position="162"/>
    </location>
</feature>
<dbReference type="PANTHER" id="PTHR47618">
    <property type="entry name" value="BIFUNCTIONAL OLIGORIBONUCLEASE AND PAP PHOSPHATASE NRNA"/>
    <property type="match status" value="1"/>
</dbReference>
<comment type="caution">
    <text evidence="3">The sequence shown here is derived from an EMBL/GenBank/DDBJ whole genome shotgun (WGS) entry which is preliminary data.</text>
</comment>
<accession>A0A9D1HMM5</accession>
<dbReference type="InterPro" id="IPR038763">
    <property type="entry name" value="DHH_sf"/>
</dbReference>
<sequence length="340" mass="36976">MCSFSDYDFAPACQMIKSAGDILIAGHVSPDGDTLGSTLGLSLGLQRLGKRPRVVFQDDVPGYLQFLPGVDAILKPAAVDFTPQLVILVDCAALHRTGDGWVEKYLPQTPLLILDHHALRDDIPAVSIIDGKLAATAELIYWLLQALEVPMELDIARCLYTALCTDTGGFRFTNTRTHTFEIAAKLKAQGINLEEMRIQLFESRRLMNVKLMGHAMANICQSEDKKLVWSMIDTKIKKLWGAADSDTEGIAGQMMLVEGVKVGVFLDERVDADGNYVVKVSFRGRDGYNVGKLAAQFGGGGHYAASGCTIPGSLDEVWPCVIEAALLLVSETEVKTEGNL</sequence>
<evidence type="ECO:0000259" key="1">
    <source>
        <dbReference type="Pfam" id="PF01368"/>
    </source>
</evidence>
<dbReference type="Pfam" id="PF02272">
    <property type="entry name" value="DHHA1"/>
    <property type="match status" value="1"/>
</dbReference>
<evidence type="ECO:0000259" key="2">
    <source>
        <dbReference type="Pfam" id="PF02272"/>
    </source>
</evidence>
<name>A0A9D1HMM5_9FIRM</name>
<gene>
    <name evidence="3" type="ORF">IAB00_05605</name>
</gene>
<reference evidence="3" key="2">
    <citation type="journal article" date="2021" name="PeerJ">
        <title>Extensive microbial diversity within the chicken gut microbiome revealed by metagenomics and culture.</title>
        <authorList>
            <person name="Gilroy R."/>
            <person name="Ravi A."/>
            <person name="Getino M."/>
            <person name="Pursley I."/>
            <person name="Horton D.L."/>
            <person name="Alikhan N.F."/>
            <person name="Baker D."/>
            <person name="Gharbi K."/>
            <person name="Hall N."/>
            <person name="Watson M."/>
            <person name="Adriaenssens E.M."/>
            <person name="Foster-Nyarko E."/>
            <person name="Jarju S."/>
            <person name="Secka A."/>
            <person name="Antonio M."/>
            <person name="Oren A."/>
            <person name="Chaudhuri R.R."/>
            <person name="La Ragione R."/>
            <person name="Hildebrand F."/>
            <person name="Pallen M.J."/>
        </authorList>
    </citation>
    <scope>NUCLEOTIDE SEQUENCE</scope>
    <source>
        <strain evidence="3">2830</strain>
    </source>
</reference>
<evidence type="ECO:0000313" key="4">
    <source>
        <dbReference type="Proteomes" id="UP000824124"/>
    </source>
</evidence>
<dbReference type="InterPro" id="IPR001667">
    <property type="entry name" value="DDH_dom"/>
</dbReference>
<dbReference type="Proteomes" id="UP000824124">
    <property type="component" value="Unassembled WGS sequence"/>
</dbReference>
<organism evidence="3 4">
    <name type="scientific">Candidatus Avidehalobacter gallistercoris</name>
    <dbReference type="NCBI Taxonomy" id="2840694"/>
    <lineage>
        <taxon>Bacteria</taxon>
        <taxon>Bacillati</taxon>
        <taxon>Bacillota</taxon>
        <taxon>Clostridia</taxon>
        <taxon>Eubacteriales</taxon>
        <taxon>Peptococcaceae</taxon>
        <taxon>Peptococcaceae incertae sedis</taxon>
        <taxon>Candidatus Avidehalobacter</taxon>
    </lineage>
</organism>
<evidence type="ECO:0000313" key="3">
    <source>
        <dbReference type="EMBL" id="HIU10698.1"/>
    </source>
</evidence>
<feature type="domain" description="DHHA1" evidence="2">
    <location>
        <begin position="241"/>
        <end position="312"/>
    </location>
</feature>
<proteinExistence type="predicted"/>
<dbReference type="Gene3D" id="3.10.310.30">
    <property type="match status" value="1"/>
</dbReference>
<dbReference type="EMBL" id="DVMH01000028">
    <property type="protein sequence ID" value="HIU10698.1"/>
    <property type="molecule type" value="Genomic_DNA"/>
</dbReference>
<dbReference type="Pfam" id="PF01368">
    <property type="entry name" value="DHH"/>
    <property type="match status" value="1"/>
</dbReference>
<dbReference type="InterPro" id="IPR051319">
    <property type="entry name" value="Oligoribo/pAp-PDE_c-di-AMP_PDE"/>
</dbReference>
<dbReference type="AlphaFoldDB" id="A0A9D1HMM5"/>